<dbReference type="AlphaFoldDB" id="A0A1A8XJD4"/>
<keyword evidence="2" id="KW-1185">Reference proteome</keyword>
<dbReference type="EMBL" id="FLQY01000055">
    <property type="protein sequence ID" value="SBT05250.1"/>
    <property type="molecule type" value="Genomic_DNA"/>
</dbReference>
<evidence type="ECO:0000313" key="1">
    <source>
        <dbReference type="EMBL" id="SBT05250.1"/>
    </source>
</evidence>
<name>A0A1A8XJD4_9RHOO</name>
<evidence type="ECO:0000313" key="2">
    <source>
        <dbReference type="Proteomes" id="UP000199600"/>
    </source>
</evidence>
<organism evidence="1 2">
    <name type="scientific">Candidatus Propionivibrio aalborgensis</name>
    <dbReference type="NCBI Taxonomy" id="1860101"/>
    <lineage>
        <taxon>Bacteria</taxon>
        <taxon>Pseudomonadati</taxon>
        <taxon>Pseudomonadota</taxon>
        <taxon>Betaproteobacteria</taxon>
        <taxon>Rhodocyclales</taxon>
        <taxon>Rhodocyclaceae</taxon>
        <taxon>Propionivibrio</taxon>
    </lineage>
</organism>
<accession>A0A1A8XJD4</accession>
<protein>
    <submittedName>
        <fullName evidence="1">Uncharacterized protein</fullName>
    </submittedName>
</protein>
<sequence>MIHEWAVGMQHQNLEVVMVHVPPESFVAIYTVRARTLKRARMFPGDRKWNLKTLAGASS</sequence>
<proteinExistence type="predicted"/>
<gene>
    <name evidence="1" type="ORF">PROAA_1480002</name>
</gene>
<reference evidence="1 2" key="1">
    <citation type="submission" date="2016-06" db="EMBL/GenBank/DDBJ databases">
        <authorList>
            <person name="Kjaerup R.B."/>
            <person name="Dalgaard T.S."/>
            <person name="Juul-Madsen H.R."/>
        </authorList>
    </citation>
    <scope>NUCLEOTIDE SEQUENCE [LARGE SCALE GENOMIC DNA]</scope>
    <source>
        <strain evidence="1">2</strain>
    </source>
</reference>
<dbReference type="Proteomes" id="UP000199600">
    <property type="component" value="Unassembled WGS sequence"/>
</dbReference>